<organism evidence="1 2">
    <name type="scientific">Cichorium intybus</name>
    <name type="common">Chicory</name>
    <dbReference type="NCBI Taxonomy" id="13427"/>
    <lineage>
        <taxon>Eukaryota</taxon>
        <taxon>Viridiplantae</taxon>
        <taxon>Streptophyta</taxon>
        <taxon>Embryophyta</taxon>
        <taxon>Tracheophyta</taxon>
        <taxon>Spermatophyta</taxon>
        <taxon>Magnoliopsida</taxon>
        <taxon>eudicotyledons</taxon>
        <taxon>Gunneridae</taxon>
        <taxon>Pentapetalae</taxon>
        <taxon>asterids</taxon>
        <taxon>campanulids</taxon>
        <taxon>Asterales</taxon>
        <taxon>Asteraceae</taxon>
        <taxon>Cichorioideae</taxon>
        <taxon>Cichorieae</taxon>
        <taxon>Cichoriinae</taxon>
        <taxon>Cichorium</taxon>
    </lineage>
</organism>
<gene>
    <name evidence="1" type="ORF">L2E82_36178</name>
</gene>
<keyword evidence="2" id="KW-1185">Reference proteome</keyword>
<comment type="caution">
    <text evidence="1">The sequence shown here is derived from an EMBL/GenBank/DDBJ whole genome shotgun (WGS) entry which is preliminary data.</text>
</comment>
<reference evidence="2" key="1">
    <citation type="journal article" date="2022" name="Mol. Ecol. Resour.">
        <title>The genomes of chicory, endive, great burdock and yacon provide insights into Asteraceae palaeo-polyploidization history and plant inulin production.</title>
        <authorList>
            <person name="Fan W."/>
            <person name="Wang S."/>
            <person name="Wang H."/>
            <person name="Wang A."/>
            <person name="Jiang F."/>
            <person name="Liu H."/>
            <person name="Zhao H."/>
            <person name="Xu D."/>
            <person name="Zhang Y."/>
        </authorList>
    </citation>
    <scope>NUCLEOTIDE SEQUENCE [LARGE SCALE GENOMIC DNA]</scope>
    <source>
        <strain evidence="2">cv. Punajuju</strain>
    </source>
</reference>
<accession>A0ACB9BR68</accession>
<reference evidence="1 2" key="2">
    <citation type="journal article" date="2022" name="Mol. Ecol. Resour.">
        <title>The genomes of chicory, endive, great burdock and yacon provide insights into Asteraceae paleo-polyploidization history and plant inulin production.</title>
        <authorList>
            <person name="Fan W."/>
            <person name="Wang S."/>
            <person name="Wang H."/>
            <person name="Wang A."/>
            <person name="Jiang F."/>
            <person name="Liu H."/>
            <person name="Zhao H."/>
            <person name="Xu D."/>
            <person name="Zhang Y."/>
        </authorList>
    </citation>
    <scope>NUCLEOTIDE SEQUENCE [LARGE SCALE GENOMIC DNA]</scope>
    <source>
        <strain evidence="2">cv. Punajuju</strain>
        <tissue evidence="1">Leaves</tissue>
    </source>
</reference>
<name>A0ACB9BR68_CICIN</name>
<dbReference type="Proteomes" id="UP001055811">
    <property type="component" value="Linkage Group LG06"/>
</dbReference>
<dbReference type="EMBL" id="CM042014">
    <property type="protein sequence ID" value="KAI3724404.1"/>
    <property type="molecule type" value="Genomic_DNA"/>
</dbReference>
<sequence length="84" mass="9321">MVTHHQDHHIRPQLPLLPYLSSSVSGTISAPVPSPPPHSIPRSAPLHSPSVFRKHLDGRNFNPTGFVDHRSPGLIFVTYDNRSL</sequence>
<proteinExistence type="predicted"/>
<evidence type="ECO:0000313" key="2">
    <source>
        <dbReference type="Proteomes" id="UP001055811"/>
    </source>
</evidence>
<protein>
    <submittedName>
        <fullName evidence="1">Uncharacterized protein</fullName>
    </submittedName>
</protein>
<evidence type="ECO:0000313" key="1">
    <source>
        <dbReference type="EMBL" id="KAI3724404.1"/>
    </source>
</evidence>